<dbReference type="EMBL" id="FOTR01000016">
    <property type="protein sequence ID" value="SFM39294.1"/>
    <property type="molecule type" value="Genomic_DNA"/>
</dbReference>
<evidence type="ECO:0000259" key="1">
    <source>
        <dbReference type="Pfam" id="PF00534"/>
    </source>
</evidence>
<dbReference type="AlphaFoldDB" id="A0A1I4QGZ2"/>
<proteinExistence type="predicted"/>
<reference evidence="4" key="1">
    <citation type="submission" date="2016-10" db="EMBL/GenBank/DDBJ databases">
        <authorList>
            <person name="Varghese N."/>
            <person name="Submissions S."/>
        </authorList>
    </citation>
    <scope>NUCLEOTIDE SEQUENCE [LARGE SCALE GENOMIC DNA]</scope>
    <source>
        <strain evidence="4">CGMCC 1.4250</strain>
    </source>
</reference>
<dbReference type="Pfam" id="PF00534">
    <property type="entry name" value="Glycos_transf_1"/>
    <property type="match status" value="1"/>
</dbReference>
<feature type="domain" description="Glycosyltransferase subfamily 4-like N-terminal" evidence="2">
    <location>
        <begin position="14"/>
        <end position="177"/>
    </location>
</feature>
<evidence type="ECO:0000313" key="3">
    <source>
        <dbReference type="EMBL" id="SFM39294.1"/>
    </source>
</evidence>
<dbReference type="CDD" id="cd03814">
    <property type="entry name" value="GT4-like"/>
    <property type="match status" value="1"/>
</dbReference>
<feature type="domain" description="Glycosyl transferase family 1" evidence="1">
    <location>
        <begin position="187"/>
        <end position="347"/>
    </location>
</feature>
<dbReference type="InterPro" id="IPR050194">
    <property type="entry name" value="Glycosyltransferase_grp1"/>
</dbReference>
<dbReference type="GO" id="GO:0016758">
    <property type="term" value="F:hexosyltransferase activity"/>
    <property type="evidence" value="ECO:0007669"/>
    <property type="project" value="TreeGrafter"/>
</dbReference>
<evidence type="ECO:0000313" key="4">
    <source>
        <dbReference type="Proteomes" id="UP000198565"/>
    </source>
</evidence>
<dbReference type="PANTHER" id="PTHR45947">
    <property type="entry name" value="SULFOQUINOVOSYL TRANSFERASE SQD2"/>
    <property type="match status" value="1"/>
</dbReference>
<organism evidence="3 4">
    <name type="scientific">Gracilibacillus orientalis</name>
    <dbReference type="NCBI Taxonomy" id="334253"/>
    <lineage>
        <taxon>Bacteria</taxon>
        <taxon>Bacillati</taxon>
        <taxon>Bacillota</taxon>
        <taxon>Bacilli</taxon>
        <taxon>Bacillales</taxon>
        <taxon>Bacillaceae</taxon>
        <taxon>Gracilibacillus</taxon>
    </lineage>
</organism>
<protein>
    <submittedName>
        <fullName evidence="3">Glycosyltransferase involved in cell wall bisynthesis</fullName>
    </submittedName>
</protein>
<sequence length="381" mass="44168">MKIAIFTDTFLPDVNGVAKTLGRFTKYLDQSHHSYIVISPKQTKKEISAGQIYRQSSFPFPLYKDCRISLPNTMHLKEIIKKFQPDIIHVATPFSIGLTGLHLAKKYNIPIVGSYHTDFDHYLKYYHLTLLSKALWRYMEWFHQPLLRIFVPSAVTYDQLQKKGFQHLQIWQRGVDMNIFHPYYSTDEVRKKYNIKERYILSYVGRLAPEKNVELLPKIAKQLPPELQENVHWLIIGDGPSKSSLRNDWQQNVTYTGFLPQKEVAKIVSASDLFVFPSETETFGNVVLEALATGTPVVAANEGGVKNIVQEGFTGKLCNSNHLDSFVNAIDSILNDEDWRYQLTQNAVRYAQKQRWEDRFEELISTYQFILEETKSKQKHA</sequence>
<dbReference type="SUPFAM" id="SSF53756">
    <property type="entry name" value="UDP-Glycosyltransferase/glycogen phosphorylase"/>
    <property type="match status" value="1"/>
</dbReference>
<dbReference type="STRING" id="334253.SAMN04487943_11660"/>
<keyword evidence="3" id="KW-0808">Transferase</keyword>
<dbReference type="Pfam" id="PF13439">
    <property type="entry name" value="Glyco_transf_4"/>
    <property type="match status" value="1"/>
</dbReference>
<evidence type="ECO:0000259" key="2">
    <source>
        <dbReference type="Pfam" id="PF13439"/>
    </source>
</evidence>
<dbReference type="RefSeq" id="WP_091485951.1">
    <property type="nucleotide sequence ID" value="NZ_FOTR01000016.1"/>
</dbReference>
<gene>
    <name evidence="3" type="ORF">SAMN04487943_11660</name>
</gene>
<name>A0A1I4QGZ2_9BACI</name>
<dbReference type="Proteomes" id="UP000198565">
    <property type="component" value="Unassembled WGS sequence"/>
</dbReference>
<dbReference type="Gene3D" id="3.40.50.2000">
    <property type="entry name" value="Glycogen Phosphorylase B"/>
    <property type="match status" value="2"/>
</dbReference>
<accession>A0A1I4QGZ2</accession>
<dbReference type="OrthoDB" id="9802525at2"/>
<dbReference type="PANTHER" id="PTHR45947:SF3">
    <property type="entry name" value="SULFOQUINOVOSYL TRANSFERASE SQD2"/>
    <property type="match status" value="1"/>
</dbReference>
<keyword evidence="4" id="KW-1185">Reference proteome</keyword>
<dbReference type="InterPro" id="IPR001296">
    <property type="entry name" value="Glyco_trans_1"/>
</dbReference>
<dbReference type="InterPro" id="IPR028098">
    <property type="entry name" value="Glyco_trans_4-like_N"/>
</dbReference>